<accession>A0A423M309</accession>
<evidence type="ECO:0000313" key="1">
    <source>
        <dbReference type="EMBL" id="VVO87315.1"/>
    </source>
</evidence>
<dbReference type="PANTHER" id="PTHR35894:SF1">
    <property type="entry name" value="PHOSPHORIBULOKINASE _ URIDINE KINASE FAMILY"/>
    <property type="match status" value="1"/>
</dbReference>
<evidence type="ECO:0000313" key="2">
    <source>
        <dbReference type="Proteomes" id="UP000377224"/>
    </source>
</evidence>
<dbReference type="InterPro" id="IPR052026">
    <property type="entry name" value="ExeA_AAA_ATPase_DNA-bind"/>
</dbReference>
<proteinExistence type="predicted"/>
<organism evidence="1 2">
    <name type="scientific">Pseudomonas fluorescens</name>
    <dbReference type="NCBI Taxonomy" id="294"/>
    <lineage>
        <taxon>Bacteria</taxon>
        <taxon>Pseudomonadati</taxon>
        <taxon>Pseudomonadota</taxon>
        <taxon>Gammaproteobacteria</taxon>
        <taxon>Pseudomonadales</taxon>
        <taxon>Pseudomonadaceae</taxon>
        <taxon>Pseudomonas</taxon>
    </lineage>
</organism>
<dbReference type="Pfam" id="PF05621">
    <property type="entry name" value="TniB"/>
    <property type="match status" value="1"/>
</dbReference>
<dbReference type="AlphaFoldDB" id="A0A423M309"/>
<dbReference type="EMBL" id="CABVIN010000002">
    <property type="protein sequence ID" value="VVO87315.1"/>
    <property type="molecule type" value="Genomic_DNA"/>
</dbReference>
<sequence length="296" mass="33753">MSEYAHLLPDFRPVLQLSDRERILFMGEPRWIGYGAAHNILENLGYLFDMPKRPRMQNLLIVGDSNNGKTTIVRQFMKTHGEGYVNENADPVRPVILAEAPASADEKDFYIALLDRLWMPYRTTDSKVSLRYQVFHSFRELNVRMLIIDEIHSLLTGSAIKQREVMNAIKALCNELAIPVVGVGTPDAVRVLHHDPQHASRFDVVKLNLWKLNPDFQRLLKAFEAILPLKRASELYKADKAQLIHSISGGNTGDIHRLLVECAKEAIVSGKEHIDRELIESKSWLRPTRGIRELMG</sequence>
<reference evidence="1 2" key="1">
    <citation type="submission" date="2019-09" db="EMBL/GenBank/DDBJ databases">
        <authorList>
            <person name="Chandra G."/>
            <person name="Truman W A."/>
        </authorList>
    </citation>
    <scope>NUCLEOTIDE SEQUENCE [LARGE SCALE GENOMIC DNA]</scope>
    <source>
        <strain evidence="1">PS896</strain>
    </source>
</reference>
<dbReference type="PANTHER" id="PTHR35894">
    <property type="entry name" value="GENERAL SECRETION PATHWAY PROTEIN A-RELATED"/>
    <property type="match status" value="1"/>
</dbReference>
<dbReference type="Gene3D" id="3.40.50.300">
    <property type="entry name" value="P-loop containing nucleotide triphosphate hydrolases"/>
    <property type="match status" value="1"/>
</dbReference>
<evidence type="ECO:0008006" key="3">
    <source>
        <dbReference type="Google" id="ProtNLM"/>
    </source>
</evidence>
<gene>
    <name evidence="1" type="ORF">PS896_02135</name>
</gene>
<dbReference type="SUPFAM" id="SSF52540">
    <property type="entry name" value="P-loop containing nucleoside triphosphate hydrolases"/>
    <property type="match status" value="1"/>
</dbReference>
<name>A0A423M309_PSEFL</name>
<dbReference type="InterPro" id="IPR027417">
    <property type="entry name" value="P-loop_NTPase"/>
</dbReference>
<protein>
    <recommendedName>
        <fullName evidence="3">Transposase</fullName>
    </recommendedName>
</protein>
<dbReference type="Proteomes" id="UP000377224">
    <property type="component" value="Unassembled WGS sequence"/>
</dbReference>
<dbReference type="RefSeq" id="WP_093429684.1">
    <property type="nucleotide sequence ID" value="NZ_CABVIN010000002.1"/>
</dbReference>
<dbReference type="InterPro" id="IPR008868">
    <property type="entry name" value="TniB"/>
</dbReference>